<keyword evidence="1" id="KW-0472">Membrane</keyword>
<dbReference type="Pfam" id="PF13487">
    <property type="entry name" value="HD_5"/>
    <property type="match status" value="1"/>
</dbReference>
<dbReference type="Gene3D" id="6.10.340.10">
    <property type="match status" value="1"/>
</dbReference>
<dbReference type="Gene3D" id="1.10.3210.10">
    <property type="entry name" value="Hypothetical protein af1432"/>
    <property type="match status" value="2"/>
</dbReference>
<dbReference type="SMART" id="SM00471">
    <property type="entry name" value="HDc"/>
    <property type="match status" value="1"/>
</dbReference>
<dbReference type="InterPro" id="IPR003607">
    <property type="entry name" value="HD/PDEase_dom"/>
</dbReference>
<keyword evidence="4" id="KW-1185">Reference proteome</keyword>
<feature type="transmembrane region" description="Helical" evidence="1">
    <location>
        <begin position="12"/>
        <end position="32"/>
    </location>
</feature>
<dbReference type="SUPFAM" id="SSF109604">
    <property type="entry name" value="HD-domain/PDEase-like"/>
    <property type="match status" value="2"/>
</dbReference>
<dbReference type="SUPFAM" id="SSF55781">
    <property type="entry name" value="GAF domain-like"/>
    <property type="match status" value="1"/>
</dbReference>
<keyword evidence="1" id="KW-0812">Transmembrane</keyword>
<evidence type="ECO:0000313" key="4">
    <source>
        <dbReference type="Proteomes" id="UP001501479"/>
    </source>
</evidence>
<dbReference type="PANTHER" id="PTHR43155:SF2">
    <property type="entry name" value="CYCLIC DI-GMP PHOSPHODIESTERASE PA4108"/>
    <property type="match status" value="1"/>
</dbReference>
<name>A0ABP7D9H9_9GAMM</name>
<protein>
    <submittedName>
        <fullName evidence="3">Metal-dependent phosphohydrolase</fullName>
    </submittedName>
</protein>
<proteinExistence type="predicted"/>
<evidence type="ECO:0000313" key="3">
    <source>
        <dbReference type="EMBL" id="GAA3701071.1"/>
    </source>
</evidence>
<reference evidence="4" key="1">
    <citation type="journal article" date="2019" name="Int. J. Syst. Evol. Microbiol.">
        <title>The Global Catalogue of Microorganisms (GCM) 10K type strain sequencing project: providing services to taxonomists for standard genome sequencing and annotation.</title>
        <authorList>
            <consortium name="The Broad Institute Genomics Platform"/>
            <consortium name="The Broad Institute Genome Sequencing Center for Infectious Disease"/>
            <person name="Wu L."/>
            <person name="Ma J."/>
        </authorList>
    </citation>
    <scope>NUCLEOTIDE SEQUENCE [LARGE SCALE GENOMIC DNA]</scope>
    <source>
        <strain evidence="4">JCM 17329</strain>
    </source>
</reference>
<organism evidence="3 4">
    <name type="scientific">Oceanisphaera sediminis</name>
    <dbReference type="NCBI Taxonomy" id="981381"/>
    <lineage>
        <taxon>Bacteria</taxon>
        <taxon>Pseudomonadati</taxon>
        <taxon>Pseudomonadota</taxon>
        <taxon>Gammaproteobacteria</taxon>
        <taxon>Aeromonadales</taxon>
        <taxon>Aeromonadaceae</taxon>
        <taxon>Oceanisphaera</taxon>
    </lineage>
</organism>
<dbReference type="Proteomes" id="UP001501479">
    <property type="component" value="Unassembled WGS sequence"/>
</dbReference>
<gene>
    <name evidence="3" type="ORF">GCM10022421_04410</name>
</gene>
<evidence type="ECO:0000259" key="2">
    <source>
        <dbReference type="PROSITE" id="PS51832"/>
    </source>
</evidence>
<evidence type="ECO:0000256" key="1">
    <source>
        <dbReference type="SAM" id="Phobius"/>
    </source>
</evidence>
<dbReference type="PROSITE" id="PS51832">
    <property type="entry name" value="HD_GYP"/>
    <property type="match status" value="1"/>
</dbReference>
<comment type="caution">
    <text evidence="3">The sequence shown here is derived from an EMBL/GenBank/DDBJ whole genome shotgun (WGS) entry which is preliminary data.</text>
</comment>
<feature type="transmembrane region" description="Helical" evidence="1">
    <location>
        <begin position="337"/>
        <end position="359"/>
    </location>
</feature>
<accession>A0ABP7D9H9</accession>
<dbReference type="CDD" id="cd00077">
    <property type="entry name" value="HDc"/>
    <property type="match status" value="1"/>
</dbReference>
<dbReference type="PANTHER" id="PTHR43155">
    <property type="entry name" value="CYCLIC DI-GMP PHOSPHODIESTERASE PA4108-RELATED"/>
    <property type="match status" value="1"/>
</dbReference>
<dbReference type="RefSeq" id="WP_344961961.1">
    <property type="nucleotide sequence ID" value="NZ_BAABDS010000005.1"/>
</dbReference>
<keyword evidence="1" id="KW-1133">Transmembrane helix</keyword>
<feature type="domain" description="HD-GYP" evidence="2">
    <location>
        <begin position="719"/>
        <end position="919"/>
    </location>
</feature>
<sequence>MSLFYSRFSLRVYITCMFATLIILLGGVLIYAQHRHNSAFVLANSEHRLDSLASKLSQQLEQSLHNINTGLTLMRANDVTLATSEQTPARWWPLLHPLLDANPGVTAFYVGEPDGRTLAFSMIRDPQTRTAFTAPTGADLMMEIIAPDSTARRFYFDHNYRLVDEVEFYAESFDSRTRPWFGPSLTQPDLYITPPYYFHFSQVPGITLSLGDASRQRVWAADLLLSDLDAQLKQALPQARILLLQAPEFQVLASSLPESASAGLMPAFDELKGFEILSTQPDLASWKIELNEEVWLGQQIPLTLDTGNKGSLDLRLSTLIPYRKLMAEALGFGRSQAWLTLLIVVLSLPVVIMASRAITRPLRQMAEDMKGIQEFDFDGLKERHYFYRELDAQARAITLMHRTQAGFIQELHRLSQSDDFNSMLQRLSQGIQHLSGGQRCLVYRARQQDKTHCLELLDKAQQHRIPLPDKVGSDELSMLILQALKGRGLHFEPPWLLYDRFGKLNGAIVLGLRYGSAALSAGKRRFISHYSEFANLALENMALFEQQQQMTESMIRVIASAIDAKSAYTSGHCQRVPELTLMLARAAHHSEHGDYADFRLSEQEWEALYLASWLHDCGKVVTPEHVIDKATKLETIYNRLHEIRMRFEVLKRDADILYWQEIANGGNENLLARQREQQHRQLDDDFAFIAHLNQGGETVSEAQLERLNHIAERRWLRTLDDTQGLSWEELQRRGDSESLPAWEPLLADKPWHRLPYPAKERIDHDNPWGITLKQPELKLDLGERYNLAIARGTLTPEERYTINAHMVHTLIMLSELHYPEHLSEVPMLAAGHHERMDGQGYPRSLKAGDLPLQARMMALADVFEALTAADRPYKKAKSLSETLTIMAAMVKKQHLDPGLFRFFIEQELYLQYGTRFLAPEQLDSVNKQRILELMS</sequence>
<dbReference type="EMBL" id="BAABDS010000005">
    <property type="protein sequence ID" value="GAA3701071.1"/>
    <property type="molecule type" value="Genomic_DNA"/>
</dbReference>
<dbReference type="InterPro" id="IPR037522">
    <property type="entry name" value="HD_GYP_dom"/>
</dbReference>